<dbReference type="InterPro" id="IPR007650">
    <property type="entry name" value="Zf-FLZ_dom"/>
</dbReference>
<evidence type="ECO:0000313" key="6">
    <source>
        <dbReference type="Proteomes" id="UP000515123"/>
    </source>
</evidence>
<dbReference type="Pfam" id="PF04570">
    <property type="entry name" value="zf-FLZ"/>
    <property type="match status" value="1"/>
</dbReference>
<dbReference type="PANTHER" id="PTHR47847:SF2">
    <property type="entry name" value="FCS-LIKE ZINC FINGER 17-RELATED"/>
    <property type="match status" value="1"/>
</dbReference>
<dbReference type="AlphaFoldDB" id="A0A6P5G9J5"/>
<dbReference type="RefSeq" id="XP_020104482.1">
    <property type="nucleotide sequence ID" value="XM_020248893.1"/>
</dbReference>
<comment type="similarity">
    <text evidence="1">Belongs to the FLZ family.</text>
</comment>
<name>A0A6P5G9J5_ANACO</name>
<dbReference type="GeneID" id="109721337"/>
<dbReference type="InterPro" id="IPR044181">
    <property type="entry name" value="FLZ17/18"/>
</dbReference>
<evidence type="ECO:0000256" key="2">
    <source>
        <dbReference type="ARBA" id="ARBA00022723"/>
    </source>
</evidence>
<proteinExistence type="inferred from homology"/>
<feature type="zinc finger region" description="FLZ-type" evidence="3">
    <location>
        <begin position="84"/>
        <end position="128"/>
    </location>
</feature>
<feature type="compositionally biased region" description="Polar residues" evidence="4">
    <location>
        <begin position="133"/>
        <end position="144"/>
    </location>
</feature>
<evidence type="ECO:0000256" key="4">
    <source>
        <dbReference type="SAM" id="MobiDB-lite"/>
    </source>
</evidence>
<dbReference type="OrthoDB" id="1927223at2759"/>
<dbReference type="GO" id="GO:0046872">
    <property type="term" value="F:metal ion binding"/>
    <property type="evidence" value="ECO:0007669"/>
    <property type="project" value="UniProtKB-KW"/>
</dbReference>
<evidence type="ECO:0000256" key="3">
    <source>
        <dbReference type="PROSITE-ProRule" id="PRU01131"/>
    </source>
</evidence>
<organism evidence="6 7">
    <name type="scientific">Ananas comosus</name>
    <name type="common">Pineapple</name>
    <name type="synonym">Ananas ananas</name>
    <dbReference type="NCBI Taxonomy" id="4615"/>
    <lineage>
        <taxon>Eukaryota</taxon>
        <taxon>Viridiplantae</taxon>
        <taxon>Streptophyta</taxon>
        <taxon>Embryophyta</taxon>
        <taxon>Tracheophyta</taxon>
        <taxon>Spermatophyta</taxon>
        <taxon>Magnoliopsida</taxon>
        <taxon>Liliopsida</taxon>
        <taxon>Poales</taxon>
        <taxon>Bromeliaceae</taxon>
        <taxon>Bromelioideae</taxon>
        <taxon>Ananas</taxon>
    </lineage>
</organism>
<accession>A0A6P5G9J5</accession>
<keyword evidence="6" id="KW-1185">Reference proteome</keyword>
<sequence length="164" mass="18770">MLQRASSIFYIGEECSEASNEFGGANAEVSSSRLRPENAVGLRLLMQQPRREGRVVMKSEVKLRVLPESNENARQDHKSFQRMGFLKACFLCHKELSLQKDVFMYKGEHGFCSAECRRHQMTVDKRSERESASAKQGSRTNHFTRLNARASDRRRIVVAAQLTF</sequence>
<dbReference type="PANTHER" id="PTHR47847">
    <property type="entry name" value="FCS-LIKE ZINC FINGER 17"/>
    <property type="match status" value="1"/>
</dbReference>
<dbReference type="PROSITE" id="PS51795">
    <property type="entry name" value="ZF_FLZ"/>
    <property type="match status" value="1"/>
</dbReference>
<reference evidence="7" key="2">
    <citation type="submission" date="2025-08" db="UniProtKB">
        <authorList>
            <consortium name="RefSeq"/>
        </authorList>
    </citation>
    <scope>IDENTIFICATION</scope>
    <source>
        <tissue evidence="7">Leaf</tissue>
    </source>
</reference>
<reference evidence="6" key="1">
    <citation type="journal article" date="2015" name="Nat. Genet.">
        <title>The pineapple genome and the evolution of CAM photosynthesis.</title>
        <authorList>
            <person name="Ming R."/>
            <person name="VanBuren R."/>
            <person name="Wai C.M."/>
            <person name="Tang H."/>
            <person name="Schatz M.C."/>
            <person name="Bowers J.E."/>
            <person name="Lyons E."/>
            <person name="Wang M.L."/>
            <person name="Chen J."/>
            <person name="Biggers E."/>
            <person name="Zhang J."/>
            <person name="Huang L."/>
            <person name="Zhang L."/>
            <person name="Miao W."/>
            <person name="Zhang J."/>
            <person name="Ye Z."/>
            <person name="Miao C."/>
            <person name="Lin Z."/>
            <person name="Wang H."/>
            <person name="Zhou H."/>
            <person name="Yim W.C."/>
            <person name="Priest H.D."/>
            <person name="Zheng C."/>
            <person name="Woodhouse M."/>
            <person name="Edger P.P."/>
            <person name="Guyot R."/>
            <person name="Guo H.B."/>
            <person name="Guo H."/>
            <person name="Zheng G."/>
            <person name="Singh R."/>
            <person name="Sharma A."/>
            <person name="Min X."/>
            <person name="Zheng Y."/>
            <person name="Lee H."/>
            <person name="Gurtowski J."/>
            <person name="Sedlazeck F.J."/>
            <person name="Harkess A."/>
            <person name="McKain M.R."/>
            <person name="Liao Z."/>
            <person name="Fang J."/>
            <person name="Liu J."/>
            <person name="Zhang X."/>
            <person name="Zhang Q."/>
            <person name="Hu W."/>
            <person name="Qin Y."/>
            <person name="Wang K."/>
            <person name="Chen L.Y."/>
            <person name="Shirley N."/>
            <person name="Lin Y.R."/>
            <person name="Liu L.Y."/>
            <person name="Hernandez A.G."/>
            <person name="Wright C.L."/>
            <person name="Bulone V."/>
            <person name="Tuskan G.A."/>
            <person name="Heath K."/>
            <person name="Zee F."/>
            <person name="Moore P.H."/>
            <person name="Sunkar R."/>
            <person name="Leebens-Mack J.H."/>
            <person name="Mockler T."/>
            <person name="Bennetzen J.L."/>
            <person name="Freeling M."/>
            <person name="Sankoff D."/>
            <person name="Paterson A.H."/>
            <person name="Zhu X."/>
            <person name="Yang X."/>
            <person name="Smith J.A."/>
            <person name="Cushman J.C."/>
            <person name="Paull R.E."/>
            <person name="Yu Q."/>
        </authorList>
    </citation>
    <scope>NUCLEOTIDE SEQUENCE [LARGE SCALE GENOMIC DNA]</scope>
    <source>
        <strain evidence="6">cv. F153</strain>
    </source>
</reference>
<feature type="domain" description="FLZ-type" evidence="5">
    <location>
        <begin position="84"/>
        <end position="128"/>
    </location>
</feature>
<evidence type="ECO:0000256" key="1">
    <source>
        <dbReference type="ARBA" id="ARBA00009374"/>
    </source>
</evidence>
<protein>
    <submittedName>
        <fullName evidence="7">Uncharacterized protein LOC109721337 isoform X1</fullName>
    </submittedName>
</protein>
<keyword evidence="2" id="KW-0479">Metal-binding</keyword>
<dbReference type="Proteomes" id="UP000515123">
    <property type="component" value="Linkage group 15"/>
</dbReference>
<feature type="region of interest" description="Disordered" evidence="4">
    <location>
        <begin position="123"/>
        <end position="146"/>
    </location>
</feature>
<feature type="compositionally biased region" description="Basic and acidic residues" evidence="4">
    <location>
        <begin position="123"/>
        <end position="132"/>
    </location>
</feature>
<evidence type="ECO:0000259" key="5">
    <source>
        <dbReference type="PROSITE" id="PS51795"/>
    </source>
</evidence>
<gene>
    <name evidence="7" type="primary">LOC109721337</name>
</gene>
<evidence type="ECO:0000313" key="7">
    <source>
        <dbReference type="RefSeq" id="XP_020104482.1"/>
    </source>
</evidence>